<name>A0A3L8PNG4_9ACTN</name>
<evidence type="ECO:0000313" key="4">
    <source>
        <dbReference type="EMBL" id="RLV56935.1"/>
    </source>
</evidence>
<feature type="transmembrane region" description="Helical" evidence="2">
    <location>
        <begin position="235"/>
        <end position="256"/>
    </location>
</feature>
<feature type="domain" description="YdbS-like PH" evidence="3">
    <location>
        <begin position="262"/>
        <end position="320"/>
    </location>
</feature>
<dbReference type="Proteomes" id="UP000282515">
    <property type="component" value="Unassembled WGS sequence"/>
</dbReference>
<feature type="transmembrane region" description="Helical" evidence="2">
    <location>
        <begin position="207"/>
        <end position="229"/>
    </location>
</feature>
<feature type="domain" description="YdbS-like PH" evidence="3">
    <location>
        <begin position="92"/>
        <end position="169"/>
    </location>
</feature>
<dbReference type="AlphaFoldDB" id="A0A3L8PNG4"/>
<dbReference type="InterPro" id="IPR014529">
    <property type="entry name" value="UCP026631"/>
</dbReference>
<dbReference type="RefSeq" id="WP_121793236.1">
    <property type="nucleotide sequence ID" value="NZ_RDBF01000002.1"/>
</dbReference>
<gene>
    <name evidence="4" type="ORF">D9V41_03975</name>
</gene>
<dbReference type="PANTHER" id="PTHR34473:SF2">
    <property type="entry name" value="UPF0699 TRANSMEMBRANE PROTEIN YDBT"/>
    <property type="match status" value="1"/>
</dbReference>
<feature type="transmembrane region" description="Helical" evidence="2">
    <location>
        <begin position="37"/>
        <end position="58"/>
    </location>
</feature>
<feature type="transmembrane region" description="Helical" evidence="2">
    <location>
        <begin position="70"/>
        <end position="90"/>
    </location>
</feature>
<organism evidence="4 5">
    <name type="scientific">Aeromicrobium phragmitis</name>
    <dbReference type="NCBI Taxonomy" id="2478914"/>
    <lineage>
        <taxon>Bacteria</taxon>
        <taxon>Bacillati</taxon>
        <taxon>Actinomycetota</taxon>
        <taxon>Actinomycetes</taxon>
        <taxon>Propionibacteriales</taxon>
        <taxon>Nocardioidaceae</taxon>
        <taxon>Aeromicrobium</taxon>
    </lineage>
</organism>
<keyword evidence="2" id="KW-0812">Transmembrane</keyword>
<evidence type="ECO:0000313" key="5">
    <source>
        <dbReference type="Proteomes" id="UP000282515"/>
    </source>
</evidence>
<dbReference type="OrthoDB" id="3190163at2"/>
<dbReference type="Pfam" id="PF03703">
    <property type="entry name" value="bPH_2"/>
    <property type="match status" value="3"/>
</dbReference>
<evidence type="ECO:0000256" key="2">
    <source>
        <dbReference type="SAM" id="Phobius"/>
    </source>
</evidence>
<sequence length="466" mass="50708">MSEPHEDADLPLEPAEAPGTPPVPEGAQTQGRRTHPLTALVQGGLWAAGGAIGLFNAFFNGDGFGVVRGLLSLVAAVVGGLVIGLVAGYLRWRFTRYFIDGTEARIESGVLFRTSRRIPYERLQSVDIDEPFLARLFGLAELHMEMAGGSESRTTLRFLRLDEARQLRRVLLSRAHGTHVSEGETIPEEQRTVIAVVSPDRIIVGTLLSLDFLISAGAIVVLLAVGFVVPDAWALLGGIIPAGFWLVQIIGTRVIAQWNFTLSRGARGLRIERGLLSRSSQTIPFERVQGIAVIEPFLWRKIGWQRLSVDVAGYGASAEEESGVSDTTLLPIADPLLARAVAEELIPHSDPAVVERVVASPRSWVFAPIGWRYRWVAATDRTFLAQEGWIQRTTDLVPHHKTQSVALRQGPLQRRRGVATVEVHTPPGPVDAAGRHLDADTARVVALEQLDRARHVPAPPVPPTAS</sequence>
<keyword evidence="2" id="KW-1133">Transmembrane helix</keyword>
<feature type="domain" description="YdbS-like PH" evidence="3">
    <location>
        <begin position="371"/>
        <end position="436"/>
    </location>
</feature>
<dbReference type="InterPro" id="IPR005182">
    <property type="entry name" value="YdbS-like_PH"/>
</dbReference>
<dbReference type="PANTHER" id="PTHR34473">
    <property type="entry name" value="UPF0699 TRANSMEMBRANE PROTEIN YDBS"/>
    <property type="match status" value="1"/>
</dbReference>
<comment type="caution">
    <text evidence="4">The sequence shown here is derived from an EMBL/GenBank/DDBJ whole genome shotgun (WGS) entry which is preliminary data.</text>
</comment>
<feature type="region of interest" description="Disordered" evidence="1">
    <location>
        <begin position="1"/>
        <end position="32"/>
    </location>
</feature>
<evidence type="ECO:0000259" key="3">
    <source>
        <dbReference type="Pfam" id="PF03703"/>
    </source>
</evidence>
<evidence type="ECO:0000256" key="1">
    <source>
        <dbReference type="SAM" id="MobiDB-lite"/>
    </source>
</evidence>
<proteinExistence type="predicted"/>
<keyword evidence="5" id="KW-1185">Reference proteome</keyword>
<keyword evidence="2" id="KW-0472">Membrane</keyword>
<dbReference type="EMBL" id="RDBF01000002">
    <property type="protein sequence ID" value="RLV56935.1"/>
    <property type="molecule type" value="Genomic_DNA"/>
</dbReference>
<accession>A0A3L8PNG4</accession>
<dbReference type="PIRSF" id="PIRSF026631">
    <property type="entry name" value="UCP026631"/>
    <property type="match status" value="1"/>
</dbReference>
<protein>
    <recommendedName>
        <fullName evidence="3">YdbS-like PH domain-containing protein</fullName>
    </recommendedName>
</protein>
<reference evidence="4 5" key="1">
    <citation type="submission" date="2018-10" db="EMBL/GenBank/DDBJ databases">
        <title>Aeromicrobium sp. 9W16Y-2 whole genome shotgun sequence.</title>
        <authorList>
            <person name="Li F."/>
        </authorList>
    </citation>
    <scope>NUCLEOTIDE SEQUENCE [LARGE SCALE GENOMIC DNA]</scope>
    <source>
        <strain evidence="4 5">9W16Y-2</strain>
    </source>
</reference>